<dbReference type="Pfam" id="PF13481">
    <property type="entry name" value="AAA_25"/>
    <property type="match status" value="1"/>
</dbReference>
<feature type="compositionally biased region" description="Basic residues" evidence="1">
    <location>
        <begin position="322"/>
        <end position="331"/>
    </location>
</feature>
<accession>A0ABW4ULI1</accession>
<dbReference type="Proteomes" id="UP001597405">
    <property type="component" value="Unassembled WGS sequence"/>
</dbReference>
<protein>
    <submittedName>
        <fullName evidence="2">AAA family ATPase</fullName>
    </submittedName>
</protein>
<evidence type="ECO:0000313" key="3">
    <source>
        <dbReference type="Proteomes" id="UP001597405"/>
    </source>
</evidence>
<organism evidence="2 3">
    <name type="scientific">Mesorhizobium newzealandense</name>
    <dbReference type="NCBI Taxonomy" id="1300302"/>
    <lineage>
        <taxon>Bacteria</taxon>
        <taxon>Pseudomonadati</taxon>
        <taxon>Pseudomonadota</taxon>
        <taxon>Alphaproteobacteria</taxon>
        <taxon>Hyphomicrobiales</taxon>
        <taxon>Phyllobacteriaceae</taxon>
        <taxon>Mesorhizobium</taxon>
    </lineage>
</organism>
<gene>
    <name evidence="2" type="ORF">ACFSOZ_36795</name>
</gene>
<dbReference type="InterPro" id="IPR036390">
    <property type="entry name" value="WH_DNA-bd_sf"/>
</dbReference>
<comment type="caution">
    <text evidence="2">The sequence shown here is derived from an EMBL/GenBank/DDBJ whole genome shotgun (WGS) entry which is preliminary data.</text>
</comment>
<dbReference type="SUPFAM" id="SSF52540">
    <property type="entry name" value="P-loop containing nucleoside triphosphate hydrolases"/>
    <property type="match status" value="1"/>
</dbReference>
<feature type="compositionally biased region" description="Polar residues" evidence="1">
    <location>
        <begin position="333"/>
        <end position="342"/>
    </location>
</feature>
<keyword evidence="3" id="KW-1185">Reference proteome</keyword>
<dbReference type="Gene3D" id="3.40.50.300">
    <property type="entry name" value="P-loop containing nucleotide triphosphate hydrolases"/>
    <property type="match status" value="1"/>
</dbReference>
<evidence type="ECO:0000313" key="2">
    <source>
        <dbReference type="EMBL" id="MFD1987981.1"/>
    </source>
</evidence>
<reference evidence="3" key="1">
    <citation type="journal article" date="2019" name="Int. J. Syst. Evol. Microbiol.">
        <title>The Global Catalogue of Microorganisms (GCM) 10K type strain sequencing project: providing services to taxonomists for standard genome sequencing and annotation.</title>
        <authorList>
            <consortium name="The Broad Institute Genomics Platform"/>
            <consortium name="The Broad Institute Genome Sequencing Center for Infectious Disease"/>
            <person name="Wu L."/>
            <person name="Ma J."/>
        </authorList>
    </citation>
    <scope>NUCLEOTIDE SEQUENCE [LARGE SCALE GENOMIC DNA]</scope>
    <source>
        <strain evidence="3">CGMCC 1.16225</strain>
    </source>
</reference>
<dbReference type="EMBL" id="JBHUGZ010000030">
    <property type="protein sequence ID" value="MFD1987981.1"/>
    <property type="molecule type" value="Genomic_DNA"/>
</dbReference>
<evidence type="ECO:0000256" key="1">
    <source>
        <dbReference type="SAM" id="MobiDB-lite"/>
    </source>
</evidence>
<sequence>MIDIDDVFAGKADLRREGKQHDWRAGTFTAAALQQMRFPEAKYAVPGLIPEGLTILAGRPKLGKSWMAFEIAAAISANRICLGSYEPEQGDVLYAAMEDNPRRLQRRLDKILPALNGAWPDRLTLTTSWRRLDKGGVDDIAEWARNAGNPRLVILDTLAGVKPIRTQQGYELDYAALEGLHRLANDIGMAIVVLHHTRKMEAEDPLDTVSGTLGLAGCADTIMVIARNSQGTTLYIRGRDVEEAEHALTFDKASCRWAIVGAAAEVHRSEQRGAILAALESSDEPMGPQDIAAATRQPVTNIKFLLHKMMEAGEVEKEARGRYLHPRKRKPQTPANLANSLTLDREGPETKDINTKVSEVARLAPLAEQPEFGGLS</sequence>
<name>A0ABW4ULI1_9HYPH</name>
<proteinExistence type="predicted"/>
<feature type="region of interest" description="Disordered" evidence="1">
    <location>
        <begin position="321"/>
        <end position="356"/>
    </location>
</feature>
<dbReference type="SUPFAM" id="SSF46785">
    <property type="entry name" value="Winged helix' DNA-binding domain"/>
    <property type="match status" value="1"/>
</dbReference>
<dbReference type="RefSeq" id="WP_379106446.1">
    <property type="nucleotide sequence ID" value="NZ_JBHUGZ010000030.1"/>
</dbReference>
<feature type="compositionally biased region" description="Basic and acidic residues" evidence="1">
    <location>
        <begin position="343"/>
        <end position="354"/>
    </location>
</feature>
<dbReference type="InterPro" id="IPR027417">
    <property type="entry name" value="P-loop_NTPase"/>
</dbReference>